<gene>
    <name evidence="1" type="ORF">DERYTH_LOCUS19227</name>
</gene>
<proteinExistence type="predicted"/>
<evidence type="ECO:0000313" key="1">
    <source>
        <dbReference type="EMBL" id="CAG8776739.1"/>
    </source>
</evidence>
<sequence>MANLYEKIINKLLDCNNSSPISDPITAPNDPLQDYKTQTAITHQFLCQFKRMGHRKAQL</sequence>
<evidence type="ECO:0000313" key="2">
    <source>
        <dbReference type="Proteomes" id="UP000789405"/>
    </source>
</evidence>
<protein>
    <submittedName>
        <fullName evidence="1">10544_t:CDS:1</fullName>
    </submittedName>
</protein>
<dbReference type="EMBL" id="CAJVPY010020715">
    <property type="protein sequence ID" value="CAG8776739.1"/>
    <property type="molecule type" value="Genomic_DNA"/>
</dbReference>
<organism evidence="1 2">
    <name type="scientific">Dentiscutata erythropus</name>
    <dbReference type="NCBI Taxonomy" id="1348616"/>
    <lineage>
        <taxon>Eukaryota</taxon>
        <taxon>Fungi</taxon>
        <taxon>Fungi incertae sedis</taxon>
        <taxon>Mucoromycota</taxon>
        <taxon>Glomeromycotina</taxon>
        <taxon>Glomeromycetes</taxon>
        <taxon>Diversisporales</taxon>
        <taxon>Gigasporaceae</taxon>
        <taxon>Dentiscutata</taxon>
    </lineage>
</organism>
<name>A0A9N9NZZ9_9GLOM</name>
<comment type="caution">
    <text evidence="1">The sequence shown here is derived from an EMBL/GenBank/DDBJ whole genome shotgun (WGS) entry which is preliminary data.</text>
</comment>
<dbReference type="Proteomes" id="UP000789405">
    <property type="component" value="Unassembled WGS sequence"/>
</dbReference>
<accession>A0A9N9NZZ9</accession>
<reference evidence="1" key="1">
    <citation type="submission" date="2021-06" db="EMBL/GenBank/DDBJ databases">
        <authorList>
            <person name="Kallberg Y."/>
            <person name="Tangrot J."/>
            <person name="Rosling A."/>
        </authorList>
    </citation>
    <scope>NUCLEOTIDE SEQUENCE</scope>
    <source>
        <strain evidence="1">MA453B</strain>
    </source>
</reference>
<dbReference type="AlphaFoldDB" id="A0A9N9NZZ9"/>
<keyword evidence="2" id="KW-1185">Reference proteome</keyword>
<feature type="non-terminal residue" evidence="1">
    <location>
        <position position="59"/>
    </location>
</feature>